<accession>I1C4E7</accession>
<dbReference type="EMBL" id="CH476737">
    <property type="protein sequence ID" value="EIE83327.1"/>
    <property type="molecule type" value="Genomic_DNA"/>
</dbReference>
<evidence type="ECO:0000313" key="1">
    <source>
        <dbReference type="EMBL" id="EIE83327.1"/>
    </source>
</evidence>
<organism evidence="1 2">
    <name type="scientific">Rhizopus delemar (strain RA 99-880 / ATCC MYA-4621 / FGSC 9543 / NRRL 43880)</name>
    <name type="common">Mucormycosis agent</name>
    <name type="synonym">Rhizopus arrhizus var. delemar</name>
    <dbReference type="NCBI Taxonomy" id="246409"/>
    <lineage>
        <taxon>Eukaryota</taxon>
        <taxon>Fungi</taxon>
        <taxon>Fungi incertae sedis</taxon>
        <taxon>Mucoromycota</taxon>
        <taxon>Mucoromycotina</taxon>
        <taxon>Mucoromycetes</taxon>
        <taxon>Mucorales</taxon>
        <taxon>Mucorineae</taxon>
        <taxon>Rhizopodaceae</taxon>
        <taxon>Rhizopus</taxon>
    </lineage>
</organism>
<protein>
    <submittedName>
        <fullName evidence="1">Uncharacterized protein</fullName>
    </submittedName>
</protein>
<proteinExistence type="predicted"/>
<dbReference type="AlphaFoldDB" id="I1C4E7"/>
<evidence type="ECO:0000313" key="2">
    <source>
        <dbReference type="Proteomes" id="UP000009138"/>
    </source>
</evidence>
<dbReference type="RefSeq" id="XP_067518723.1">
    <property type="nucleotide sequence ID" value="XM_067662622.1"/>
</dbReference>
<name>I1C4E7_RHIO9</name>
<keyword evidence="2" id="KW-1185">Reference proteome</keyword>
<dbReference type="Proteomes" id="UP000009138">
    <property type="component" value="Unassembled WGS sequence"/>
</dbReference>
<reference evidence="1 2" key="1">
    <citation type="journal article" date="2009" name="PLoS Genet.">
        <title>Genomic analysis of the basal lineage fungus Rhizopus oryzae reveals a whole-genome duplication.</title>
        <authorList>
            <person name="Ma L.-J."/>
            <person name="Ibrahim A.S."/>
            <person name="Skory C."/>
            <person name="Grabherr M.G."/>
            <person name="Burger G."/>
            <person name="Butler M."/>
            <person name="Elias M."/>
            <person name="Idnurm A."/>
            <person name="Lang B.F."/>
            <person name="Sone T."/>
            <person name="Abe A."/>
            <person name="Calvo S.E."/>
            <person name="Corrochano L.M."/>
            <person name="Engels R."/>
            <person name="Fu J."/>
            <person name="Hansberg W."/>
            <person name="Kim J.-M."/>
            <person name="Kodira C.D."/>
            <person name="Koehrsen M.J."/>
            <person name="Liu B."/>
            <person name="Miranda-Saavedra D."/>
            <person name="O'Leary S."/>
            <person name="Ortiz-Castellanos L."/>
            <person name="Poulter R."/>
            <person name="Rodriguez-Romero J."/>
            <person name="Ruiz-Herrera J."/>
            <person name="Shen Y.-Q."/>
            <person name="Zeng Q."/>
            <person name="Galagan J."/>
            <person name="Birren B.W."/>
            <person name="Cuomo C.A."/>
            <person name="Wickes B.L."/>
        </authorList>
    </citation>
    <scope>NUCLEOTIDE SEQUENCE [LARGE SCALE GENOMIC DNA]</scope>
    <source>
        <strain evidence="2">RA 99-880 / ATCC MYA-4621 / FGSC 9543 / NRRL 43880</strain>
    </source>
</reference>
<gene>
    <name evidence="1" type="ORF">RO3G_08032</name>
</gene>
<dbReference type="InParanoid" id="I1C4E7"/>
<dbReference type="VEuPathDB" id="FungiDB:RO3G_08032"/>
<dbReference type="GeneID" id="93615003"/>
<sequence length="50" mass="5610">MNSNGFKSIPYANHKVNGILYAPMPMEIVLCMTVELVDYSGSDYLLKIDL</sequence>